<dbReference type="Pfam" id="PF10722">
    <property type="entry name" value="YbjN"/>
    <property type="match status" value="1"/>
</dbReference>
<keyword evidence="3" id="KW-1185">Reference proteome</keyword>
<proteinExistence type="predicted"/>
<feature type="chain" id="PRO_5032346452" evidence="1">
    <location>
        <begin position="24"/>
        <end position="160"/>
    </location>
</feature>
<sequence>MKNGFSLLGAVAALSLMLTPAVAEEGENVTALTADSLAQFLDAEDISYTLEADDVGDPKFSIDYYGIEFKVFYYGCRDNVDCDAIQFYSGYDLNGGMRLSKINTWNTENRFSRAYISDEGSVWIEHDVLLGQHGLHPDDFAQTIGAWAGVLKEFEEFIGW</sequence>
<evidence type="ECO:0000313" key="2">
    <source>
        <dbReference type="EMBL" id="MQQ08647.1"/>
    </source>
</evidence>
<gene>
    <name evidence="2" type="ORF">GFB49_09305</name>
</gene>
<accession>A0A843YIT9</accession>
<dbReference type="RefSeq" id="WP_153215577.1">
    <property type="nucleotide sequence ID" value="NZ_WIBF01000004.1"/>
</dbReference>
<dbReference type="AlphaFoldDB" id="A0A843YIT9"/>
<organism evidence="2 3">
    <name type="scientific">Tritonibacter litoralis</name>
    <dbReference type="NCBI Taxonomy" id="2662264"/>
    <lineage>
        <taxon>Bacteria</taxon>
        <taxon>Pseudomonadati</taxon>
        <taxon>Pseudomonadota</taxon>
        <taxon>Alphaproteobacteria</taxon>
        <taxon>Rhodobacterales</taxon>
        <taxon>Paracoccaceae</taxon>
        <taxon>Tritonibacter</taxon>
    </lineage>
</organism>
<reference evidence="2 3" key="1">
    <citation type="submission" date="2019-10" db="EMBL/GenBank/DDBJ databases">
        <title>Epibacterium sp. nov., isolated from seawater.</title>
        <authorList>
            <person name="Zhang X."/>
            <person name="Li N."/>
        </authorList>
    </citation>
    <scope>NUCLEOTIDE SEQUENCE [LARGE SCALE GENOMIC DNA]</scope>
    <source>
        <strain evidence="2 3">SM1979</strain>
    </source>
</reference>
<name>A0A843YIT9_9RHOB</name>
<evidence type="ECO:0000313" key="3">
    <source>
        <dbReference type="Proteomes" id="UP000444174"/>
    </source>
</evidence>
<evidence type="ECO:0000256" key="1">
    <source>
        <dbReference type="SAM" id="SignalP"/>
    </source>
</evidence>
<dbReference type="InterPro" id="IPR019660">
    <property type="entry name" value="Put_sensory_transdc_reg_YbjN"/>
</dbReference>
<dbReference type="CDD" id="cd17511">
    <property type="entry name" value="YbjN_AmyR-like"/>
    <property type="match status" value="1"/>
</dbReference>
<dbReference type="EMBL" id="WIBF01000004">
    <property type="protein sequence ID" value="MQQ08647.1"/>
    <property type="molecule type" value="Genomic_DNA"/>
</dbReference>
<keyword evidence="1" id="KW-0732">Signal</keyword>
<protein>
    <submittedName>
        <fullName evidence="2">YbjN domain-containing protein</fullName>
    </submittedName>
</protein>
<comment type="caution">
    <text evidence="2">The sequence shown here is derived from an EMBL/GenBank/DDBJ whole genome shotgun (WGS) entry which is preliminary data.</text>
</comment>
<feature type="signal peptide" evidence="1">
    <location>
        <begin position="1"/>
        <end position="23"/>
    </location>
</feature>
<dbReference type="Proteomes" id="UP000444174">
    <property type="component" value="Unassembled WGS sequence"/>
</dbReference>